<evidence type="ECO:0000313" key="2">
    <source>
        <dbReference type="Proteomes" id="UP000276133"/>
    </source>
</evidence>
<protein>
    <submittedName>
        <fullName evidence="1">Uncharacterized protein</fullName>
    </submittedName>
</protein>
<reference evidence="1 2" key="1">
    <citation type="journal article" date="2018" name="Sci. Rep.">
        <title>Genomic signatures of local adaptation to the degree of environmental predictability in rotifers.</title>
        <authorList>
            <person name="Franch-Gras L."/>
            <person name="Hahn C."/>
            <person name="Garcia-Roger E.M."/>
            <person name="Carmona M.J."/>
            <person name="Serra M."/>
            <person name="Gomez A."/>
        </authorList>
    </citation>
    <scope>NUCLEOTIDE SEQUENCE [LARGE SCALE GENOMIC DNA]</scope>
    <source>
        <strain evidence="1">HYR1</strain>
    </source>
</reference>
<dbReference type="AlphaFoldDB" id="A0A3M7RW39"/>
<dbReference type="EMBL" id="REGN01002490">
    <property type="protein sequence ID" value="RNA27803.1"/>
    <property type="molecule type" value="Genomic_DNA"/>
</dbReference>
<comment type="caution">
    <text evidence="1">The sequence shown here is derived from an EMBL/GenBank/DDBJ whole genome shotgun (WGS) entry which is preliminary data.</text>
</comment>
<gene>
    <name evidence="1" type="ORF">BpHYR1_001410</name>
</gene>
<evidence type="ECO:0000313" key="1">
    <source>
        <dbReference type="EMBL" id="RNA27803.1"/>
    </source>
</evidence>
<sequence>MANDICRQDQSFHSLNKCFSNYYRKIDNQNIIIIQKITLNLIIINFTIQKIKFLYISFSLFPKNVLIQMIHLYKII</sequence>
<proteinExistence type="predicted"/>
<dbReference type="Proteomes" id="UP000276133">
    <property type="component" value="Unassembled WGS sequence"/>
</dbReference>
<keyword evidence="2" id="KW-1185">Reference proteome</keyword>
<accession>A0A3M7RW39</accession>
<name>A0A3M7RW39_BRAPC</name>
<organism evidence="1 2">
    <name type="scientific">Brachionus plicatilis</name>
    <name type="common">Marine rotifer</name>
    <name type="synonym">Brachionus muelleri</name>
    <dbReference type="NCBI Taxonomy" id="10195"/>
    <lineage>
        <taxon>Eukaryota</taxon>
        <taxon>Metazoa</taxon>
        <taxon>Spiralia</taxon>
        <taxon>Gnathifera</taxon>
        <taxon>Rotifera</taxon>
        <taxon>Eurotatoria</taxon>
        <taxon>Monogononta</taxon>
        <taxon>Pseudotrocha</taxon>
        <taxon>Ploima</taxon>
        <taxon>Brachionidae</taxon>
        <taxon>Brachionus</taxon>
    </lineage>
</organism>